<gene>
    <name evidence="4" type="ORF">RCL2_001788400</name>
    <name evidence="3" type="ORF">RclHR1_16850002</name>
</gene>
<evidence type="ECO:0000313" key="4">
    <source>
        <dbReference type="EMBL" id="GES91050.1"/>
    </source>
</evidence>
<dbReference type="AlphaFoldDB" id="A0A2Z6QJY5"/>
<name>A0A2Z6QJY5_9GLOM</name>
<dbReference type="Pfam" id="PF07534">
    <property type="entry name" value="TLD"/>
    <property type="match status" value="1"/>
</dbReference>
<dbReference type="PROSITE" id="PS50097">
    <property type="entry name" value="BTB"/>
    <property type="match status" value="1"/>
</dbReference>
<dbReference type="PANTHER" id="PTHR46306">
    <property type="entry name" value="BTB/POZ DOMAIN-CONTAINING PROTEIN 9"/>
    <property type="match status" value="1"/>
</dbReference>
<dbReference type="Gene3D" id="3.30.710.10">
    <property type="entry name" value="Potassium Channel Kv1.1, Chain A"/>
    <property type="match status" value="1"/>
</dbReference>
<feature type="domain" description="BTB" evidence="1">
    <location>
        <begin position="15"/>
        <end position="88"/>
    </location>
</feature>
<protein>
    <recommendedName>
        <fullName evidence="6">BTB domain-containing protein</fullName>
    </recommendedName>
</protein>
<dbReference type="Proteomes" id="UP000247702">
    <property type="component" value="Unassembled WGS sequence"/>
</dbReference>
<dbReference type="InterPro" id="IPR011333">
    <property type="entry name" value="SKP1/BTB/POZ_sf"/>
</dbReference>
<dbReference type="InterPro" id="IPR052407">
    <property type="entry name" value="BTB_POZ_domain_cont_9"/>
</dbReference>
<dbReference type="EMBL" id="BLAL01000197">
    <property type="protein sequence ID" value="GES91050.1"/>
    <property type="molecule type" value="Genomic_DNA"/>
</dbReference>
<proteinExistence type="predicted"/>
<dbReference type="PANTHER" id="PTHR46306:SF1">
    <property type="entry name" value="BTB_POZ DOMAIN-CONTAINING PROTEIN 9"/>
    <property type="match status" value="1"/>
</dbReference>
<organism evidence="3 5">
    <name type="scientific">Rhizophagus clarus</name>
    <dbReference type="NCBI Taxonomy" id="94130"/>
    <lineage>
        <taxon>Eukaryota</taxon>
        <taxon>Fungi</taxon>
        <taxon>Fungi incertae sedis</taxon>
        <taxon>Mucoromycota</taxon>
        <taxon>Glomeromycotina</taxon>
        <taxon>Glomeromycetes</taxon>
        <taxon>Glomerales</taxon>
        <taxon>Glomeraceae</taxon>
        <taxon>Rhizophagus</taxon>
    </lineage>
</organism>
<dbReference type="PROSITE" id="PS51886">
    <property type="entry name" value="TLDC"/>
    <property type="match status" value="1"/>
</dbReference>
<dbReference type="Pfam" id="PF07707">
    <property type="entry name" value="BACK"/>
    <property type="match status" value="1"/>
</dbReference>
<keyword evidence="5" id="KW-1185">Reference proteome</keyword>
<evidence type="ECO:0000259" key="2">
    <source>
        <dbReference type="PROSITE" id="PS51886"/>
    </source>
</evidence>
<reference evidence="3 5" key="1">
    <citation type="submission" date="2017-11" db="EMBL/GenBank/DDBJ databases">
        <title>The genome of Rhizophagus clarus HR1 reveals common genetic basis of auxotrophy among arbuscular mycorrhizal fungi.</title>
        <authorList>
            <person name="Kobayashi Y."/>
        </authorList>
    </citation>
    <scope>NUCLEOTIDE SEQUENCE [LARGE SCALE GENOMIC DNA]</scope>
    <source>
        <strain evidence="3 5">HR1</strain>
    </source>
</reference>
<sequence length="476" mass="56390">MENVFIIVHFVQHYYDITIEVGEDPYVKIFRAHKIILYYRSPFLRRILASNKKNNDGTLVHITFPNILPEIFQIILKYIYGGIISINEQEPSEILKILTAAVQFDFQEIVDYLQEYLIENKFEWMKQHFGLIYQTVFQCDSLTELQNFCTDCMTIFPQEIFESFDFTLLSEKSMISLIKRDDLQMREIDVWENVLKWGLGKNPTLLSDSTTWSDDDFKMMKSTLQYCLPLVRFFSLSSEDFFQKVRPYRKLLKHQLYEELLESYLNPNSILSDNILLPRYINIDETIDSTIVNLNIVSLISRWIDKINIKSKFAYTRELYLPHEFKLLLRGSQDGFTPKKFHELCDDMPHTVTFIKVKETEEIIGGYNPLKWESHSDGKWGVTKDSFIFSFKNKNNFKDSILSHVIDTECALYYLNNFGPTFGNDDFDIFTREGDVSDEYNFCRCKKVTYEEKIRGTVDEFSIEDYEVFQIIRKNN</sequence>
<dbReference type="CDD" id="cd18186">
    <property type="entry name" value="BTB_POZ_ZBTB_KLHL-like"/>
    <property type="match status" value="1"/>
</dbReference>
<dbReference type="Gene3D" id="1.25.40.420">
    <property type="match status" value="1"/>
</dbReference>
<dbReference type="InterPro" id="IPR011705">
    <property type="entry name" value="BACK"/>
</dbReference>
<evidence type="ECO:0000259" key="1">
    <source>
        <dbReference type="PROSITE" id="PS50097"/>
    </source>
</evidence>
<dbReference type="EMBL" id="BEXD01000763">
    <property type="protein sequence ID" value="GBB89985.1"/>
    <property type="molecule type" value="Genomic_DNA"/>
</dbReference>
<evidence type="ECO:0000313" key="3">
    <source>
        <dbReference type="EMBL" id="GBB89985.1"/>
    </source>
</evidence>
<dbReference type="OrthoDB" id="1022638at2759"/>
<dbReference type="GO" id="GO:0005737">
    <property type="term" value="C:cytoplasm"/>
    <property type="evidence" value="ECO:0007669"/>
    <property type="project" value="TreeGrafter"/>
</dbReference>
<reference evidence="4" key="2">
    <citation type="submission" date="2019-10" db="EMBL/GenBank/DDBJ databases">
        <title>Conservation and host-specific expression of non-tandemly repeated heterogenous ribosome RNA gene in arbuscular mycorrhizal fungi.</title>
        <authorList>
            <person name="Maeda T."/>
            <person name="Kobayashi Y."/>
            <person name="Nakagawa T."/>
            <person name="Ezawa T."/>
            <person name="Yamaguchi K."/>
            <person name="Bino T."/>
            <person name="Nishimoto Y."/>
            <person name="Shigenobu S."/>
            <person name="Kawaguchi M."/>
        </authorList>
    </citation>
    <scope>NUCLEOTIDE SEQUENCE</scope>
    <source>
        <strain evidence="4">HR1</strain>
    </source>
</reference>
<evidence type="ECO:0008006" key="6">
    <source>
        <dbReference type="Google" id="ProtNLM"/>
    </source>
</evidence>
<dbReference type="InterPro" id="IPR000210">
    <property type="entry name" value="BTB/POZ_dom"/>
</dbReference>
<dbReference type="SUPFAM" id="SSF54695">
    <property type="entry name" value="POZ domain"/>
    <property type="match status" value="1"/>
</dbReference>
<dbReference type="SMART" id="SM00225">
    <property type="entry name" value="BTB"/>
    <property type="match status" value="1"/>
</dbReference>
<dbReference type="Proteomes" id="UP000615446">
    <property type="component" value="Unassembled WGS sequence"/>
</dbReference>
<evidence type="ECO:0000313" key="5">
    <source>
        <dbReference type="Proteomes" id="UP000247702"/>
    </source>
</evidence>
<feature type="domain" description="TLDc" evidence="2">
    <location>
        <begin position="290"/>
        <end position="472"/>
    </location>
</feature>
<dbReference type="InterPro" id="IPR006571">
    <property type="entry name" value="TLDc_dom"/>
</dbReference>
<accession>A0A2Z6QJY5</accession>
<comment type="caution">
    <text evidence="3">The sequence shown here is derived from an EMBL/GenBank/DDBJ whole genome shotgun (WGS) entry which is preliminary data.</text>
</comment>
<dbReference type="Pfam" id="PF00651">
    <property type="entry name" value="BTB"/>
    <property type="match status" value="1"/>
</dbReference>